<keyword evidence="3" id="KW-1185">Reference proteome</keyword>
<proteinExistence type="predicted"/>
<reference evidence="2 3" key="1">
    <citation type="submission" date="2018-11" db="EMBL/GenBank/DDBJ databases">
        <title>Genome sequence and assembly of Colletotrichum spinosum.</title>
        <authorList>
            <person name="Gan P."/>
            <person name="Shirasu K."/>
        </authorList>
    </citation>
    <scope>NUCLEOTIDE SEQUENCE [LARGE SCALE GENOMIC DNA]</scope>
    <source>
        <strain evidence="2 3">CBS 515.97</strain>
    </source>
</reference>
<evidence type="ECO:0000256" key="1">
    <source>
        <dbReference type="SAM" id="SignalP"/>
    </source>
</evidence>
<dbReference type="EMBL" id="QAPG01003791">
    <property type="protein sequence ID" value="TDZ27355.1"/>
    <property type="molecule type" value="Genomic_DNA"/>
</dbReference>
<gene>
    <name evidence="2" type="ORF">C8035_v010493</name>
</gene>
<organism evidence="2 3">
    <name type="scientific">Colletotrichum spinosum</name>
    <dbReference type="NCBI Taxonomy" id="1347390"/>
    <lineage>
        <taxon>Eukaryota</taxon>
        <taxon>Fungi</taxon>
        <taxon>Dikarya</taxon>
        <taxon>Ascomycota</taxon>
        <taxon>Pezizomycotina</taxon>
        <taxon>Sordariomycetes</taxon>
        <taxon>Hypocreomycetidae</taxon>
        <taxon>Glomerellales</taxon>
        <taxon>Glomerellaceae</taxon>
        <taxon>Colletotrichum</taxon>
        <taxon>Colletotrichum orbiculare species complex</taxon>
    </lineage>
</organism>
<dbReference type="AlphaFoldDB" id="A0A4R8PXG2"/>
<accession>A0A4R8PXG2</accession>
<evidence type="ECO:0000313" key="3">
    <source>
        <dbReference type="Proteomes" id="UP000295083"/>
    </source>
</evidence>
<sequence>MLTSQATSLILLLLAGSSHAVQICCSSFAGNTCTKDQYERHRQNIILNQMINYRGENCQRKGAGPGAWTDKKNWSEYYECEVWNGFQHQIEAGDCTLFCTTTNGIDYKPCI</sequence>
<protein>
    <recommendedName>
        <fullName evidence="4">Secreted in xylem 11</fullName>
    </recommendedName>
</protein>
<evidence type="ECO:0008006" key="4">
    <source>
        <dbReference type="Google" id="ProtNLM"/>
    </source>
</evidence>
<dbReference type="Proteomes" id="UP000295083">
    <property type="component" value="Unassembled WGS sequence"/>
</dbReference>
<evidence type="ECO:0000313" key="2">
    <source>
        <dbReference type="EMBL" id="TDZ27355.1"/>
    </source>
</evidence>
<feature type="signal peptide" evidence="1">
    <location>
        <begin position="1"/>
        <end position="20"/>
    </location>
</feature>
<keyword evidence="1" id="KW-0732">Signal</keyword>
<name>A0A4R8PXG2_9PEZI</name>
<comment type="caution">
    <text evidence="2">The sequence shown here is derived from an EMBL/GenBank/DDBJ whole genome shotgun (WGS) entry which is preliminary data.</text>
</comment>
<feature type="chain" id="PRO_5020650825" description="Secreted in xylem 11" evidence="1">
    <location>
        <begin position="21"/>
        <end position="111"/>
    </location>
</feature>